<dbReference type="InterPro" id="IPR051541">
    <property type="entry name" value="PTS_SugarTrans_NitroReg"/>
</dbReference>
<dbReference type="PANTHER" id="PTHR47738">
    <property type="entry name" value="PTS SYSTEM FRUCTOSE-LIKE EIIA COMPONENT-RELATED"/>
    <property type="match status" value="1"/>
</dbReference>
<dbReference type="OrthoDB" id="95460at2"/>
<dbReference type="InterPro" id="IPR004715">
    <property type="entry name" value="PTS_IIA_fruc"/>
</dbReference>
<dbReference type="Pfam" id="PF00359">
    <property type="entry name" value="PTS_EIIA_2"/>
    <property type="match status" value="1"/>
</dbReference>
<dbReference type="Proteomes" id="UP000321558">
    <property type="component" value="Unassembled WGS sequence"/>
</dbReference>
<dbReference type="GO" id="GO:0009401">
    <property type="term" value="P:phosphoenolpyruvate-dependent sugar phosphotransferase system"/>
    <property type="evidence" value="ECO:0007669"/>
    <property type="project" value="UniProtKB-KW"/>
</dbReference>
<evidence type="ECO:0000313" key="7">
    <source>
        <dbReference type="EMBL" id="GEN86990.1"/>
    </source>
</evidence>
<dbReference type="PROSITE" id="PS51094">
    <property type="entry name" value="PTS_EIIA_TYPE_2"/>
    <property type="match status" value="1"/>
</dbReference>
<evidence type="ECO:0000259" key="6">
    <source>
        <dbReference type="PROSITE" id="PS51094"/>
    </source>
</evidence>
<keyword evidence="4" id="KW-0808">Transferase</keyword>
<dbReference type="GO" id="GO:0016020">
    <property type="term" value="C:membrane"/>
    <property type="evidence" value="ECO:0007669"/>
    <property type="project" value="InterPro"/>
</dbReference>
<evidence type="ECO:0000256" key="4">
    <source>
        <dbReference type="ARBA" id="ARBA00022679"/>
    </source>
</evidence>
<dbReference type="InterPro" id="IPR016152">
    <property type="entry name" value="PTrfase/Anion_transptr"/>
</dbReference>
<dbReference type="GO" id="GO:0008982">
    <property type="term" value="F:protein-N(PI)-phosphohistidine-sugar phosphotransferase activity"/>
    <property type="evidence" value="ECO:0007669"/>
    <property type="project" value="InterPro"/>
</dbReference>
<protein>
    <submittedName>
        <fullName evidence="7">PTS system fructose family transporter subunit IIA</fullName>
    </submittedName>
</protein>
<accession>A0A511ZHR8</accession>
<keyword evidence="2" id="KW-0597">Phosphoprotein</keyword>
<dbReference type="PANTHER" id="PTHR47738:SF2">
    <property type="entry name" value="PTS SYSTEM FRUCTOSE-LIKE EIIA COMPONENT"/>
    <property type="match status" value="1"/>
</dbReference>
<dbReference type="CDD" id="cd00211">
    <property type="entry name" value="PTS_IIA_fru"/>
    <property type="match status" value="1"/>
</dbReference>
<dbReference type="STRING" id="582851.GCA_900162665_00860"/>
<feature type="domain" description="PTS EIIA type-2" evidence="6">
    <location>
        <begin position="5"/>
        <end position="150"/>
    </location>
</feature>
<dbReference type="InterPro" id="IPR002178">
    <property type="entry name" value="PTS_EIIA_type-2_dom"/>
</dbReference>
<name>A0A511ZHR8_9BACI</name>
<dbReference type="AlphaFoldDB" id="A0A511ZHR8"/>
<dbReference type="NCBIfam" id="TIGR00848">
    <property type="entry name" value="fruA"/>
    <property type="match status" value="1"/>
</dbReference>
<reference evidence="7 8" key="1">
    <citation type="submission" date="2019-07" db="EMBL/GenBank/DDBJ databases">
        <title>Whole genome shotgun sequence of Oceanobacillus sojae NBRC 105379.</title>
        <authorList>
            <person name="Hosoyama A."/>
            <person name="Uohara A."/>
            <person name="Ohji S."/>
            <person name="Ichikawa N."/>
        </authorList>
    </citation>
    <scope>NUCLEOTIDE SEQUENCE [LARGE SCALE GENOMIC DNA]</scope>
    <source>
        <strain evidence="7 8">NBRC 105379</strain>
    </source>
</reference>
<gene>
    <name evidence="7" type="ORF">OSO01_17290</name>
</gene>
<evidence type="ECO:0000256" key="5">
    <source>
        <dbReference type="ARBA" id="ARBA00022683"/>
    </source>
</evidence>
<keyword evidence="5" id="KW-0598">Phosphotransferase system</keyword>
<evidence type="ECO:0000313" key="8">
    <source>
        <dbReference type="Proteomes" id="UP000321558"/>
    </source>
</evidence>
<dbReference type="EMBL" id="BJYM01000006">
    <property type="protein sequence ID" value="GEN86990.1"/>
    <property type="molecule type" value="Genomic_DNA"/>
</dbReference>
<sequence>MNKSELINDSLIELNVEAQSKEEALKKVADLVLKAGCVKSAAAYYHGMMEREKNSTTGFGSGIAIPHAKMEEVVQPAICVITLKDAIDWKAMDDKPVQLLIALAVPTEHEGSFHLKLLATLSENLMEDHFVQSLLSARTKHEILTTITGIFTDKGEV</sequence>
<proteinExistence type="predicted"/>
<dbReference type="SUPFAM" id="SSF55804">
    <property type="entry name" value="Phoshotransferase/anion transport protein"/>
    <property type="match status" value="1"/>
</dbReference>
<keyword evidence="8" id="KW-1185">Reference proteome</keyword>
<comment type="caution">
    <text evidence="7">The sequence shown here is derived from an EMBL/GenBank/DDBJ whole genome shotgun (WGS) entry which is preliminary data.</text>
</comment>
<evidence type="ECO:0000256" key="2">
    <source>
        <dbReference type="ARBA" id="ARBA00022553"/>
    </source>
</evidence>
<evidence type="ECO:0000256" key="1">
    <source>
        <dbReference type="ARBA" id="ARBA00022448"/>
    </source>
</evidence>
<organism evidence="7 8">
    <name type="scientific">Oceanobacillus sojae</name>
    <dbReference type="NCBI Taxonomy" id="582851"/>
    <lineage>
        <taxon>Bacteria</taxon>
        <taxon>Bacillati</taxon>
        <taxon>Bacillota</taxon>
        <taxon>Bacilli</taxon>
        <taxon>Bacillales</taxon>
        <taxon>Bacillaceae</taxon>
        <taxon>Oceanobacillus</taxon>
    </lineage>
</organism>
<keyword evidence="3" id="KW-0762">Sugar transport</keyword>
<dbReference type="Gene3D" id="3.40.930.10">
    <property type="entry name" value="Mannitol-specific EII, Chain A"/>
    <property type="match status" value="1"/>
</dbReference>
<keyword evidence="1" id="KW-0813">Transport</keyword>
<evidence type="ECO:0000256" key="3">
    <source>
        <dbReference type="ARBA" id="ARBA00022597"/>
    </source>
</evidence>
<dbReference type="PROSITE" id="PS00372">
    <property type="entry name" value="PTS_EIIA_TYPE_2_HIS"/>
    <property type="match status" value="1"/>
</dbReference>
<dbReference type="RefSeq" id="WP_147210012.1">
    <property type="nucleotide sequence ID" value="NZ_BJYM01000006.1"/>
</dbReference>